<organism evidence="4 7">
    <name type="scientific">Pseudoalteromonas aurantia</name>
    <dbReference type="NCBI Taxonomy" id="43654"/>
    <lineage>
        <taxon>Bacteria</taxon>
        <taxon>Pseudomonadati</taxon>
        <taxon>Pseudomonadota</taxon>
        <taxon>Gammaproteobacteria</taxon>
        <taxon>Alteromonadales</taxon>
        <taxon>Pseudoalteromonadaceae</taxon>
        <taxon>Pseudoalteromonas</taxon>
    </lineage>
</organism>
<feature type="domain" description="Glycosyltransferase 2-like" evidence="2">
    <location>
        <begin position="6"/>
        <end position="141"/>
    </location>
</feature>
<evidence type="ECO:0000313" key="5">
    <source>
        <dbReference type="EMBL" id="TMO75173.1"/>
    </source>
</evidence>
<proteinExistence type="predicted"/>
<evidence type="ECO:0000259" key="2">
    <source>
        <dbReference type="Pfam" id="PF00535"/>
    </source>
</evidence>
<dbReference type="PANTHER" id="PTHR43685:SF3">
    <property type="entry name" value="SLR2126 PROTEIN"/>
    <property type="match status" value="1"/>
</dbReference>
<dbReference type="Pfam" id="PF02709">
    <property type="entry name" value="Glyco_transf_7C"/>
    <property type="match status" value="1"/>
</dbReference>
<dbReference type="SUPFAM" id="SSF53448">
    <property type="entry name" value="Nucleotide-diphospho-sugar transferases"/>
    <property type="match status" value="1"/>
</dbReference>
<accession>A0A5S3V9N7</accession>
<evidence type="ECO:0000313" key="6">
    <source>
        <dbReference type="Proteomes" id="UP000307164"/>
    </source>
</evidence>
<reference evidence="4 7" key="1">
    <citation type="submission" date="2018-01" db="EMBL/GenBank/DDBJ databases">
        <authorList>
            <person name="Paulsen S."/>
            <person name="Gram L.K."/>
        </authorList>
    </citation>
    <scope>NUCLEOTIDE SEQUENCE [LARGE SCALE GENOMIC DNA]</scope>
    <source>
        <strain evidence="4 7">S3790</strain>
        <strain evidence="5">S3895</strain>
    </source>
</reference>
<dbReference type="RefSeq" id="WP_138591568.1">
    <property type="nucleotide sequence ID" value="NZ_PNBW01000040.1"/>
</dbReference>
<protein>
    <recommendedName>
        <fullName evidence="8">Glycosyl transferase</fullName>
    </recommendedName>
</protein>
<feature type="domain" description="Galactosyltransferase C-terminal" evidence="3">
    <location>
        <begin position="180"/>
        <end position="243"/>
    </location>
</feature>
<keyword evidence="1" id="KW-0808">Transferase</keyword>
<sequence>MSKGISVIIPTYNRSELLSSTLKSLSYQNIMLNDEQLKFEVIVIDDGSTDDTSSVVKNYSNLLSMKYIYQEDLGFRVALARNKGIRRASYDICLFLDSGMVAAPDLLLSHYYQHNKTNKLVAIGSAYGMQEFEPSQRDMPHTFSDKKSLENLFFELDGNVDYIDTRQRSLVSMNVDFENITTPWLLCWTCHLSISRNVLKKIGGFDEYFQSWGGEDVELGIRLHKEHCHFLFMSETKAIHTPHTRTTIDNIKTSTSNCAYIHKKHPCDITKILSDENPGWESIVKNNYNNKALFKDYV</sequence>
<dbReference type="GO" id="GO:0016740">
    <property type="term" value="F:transferase activity"/>
    <property type="evidence" value="ECO:0007669"/>
    <property type="project" value="UniProtKB-KW"/>
</dbReference>
<dbReference type="AlphaFoldDB" id="A0A5S3V9N7"/>
<dbReference type="EMBL" id="PNBW01000040">
    <property type="protein sequence ID" value="TMO75173.1"/>
    <property type="molecule type" value="Genomic_DNA"/>
</dbReference>
<evidence type="ECO:0000313" key="7">
    <source>
        <dbReference type="Proteomes" id="UP000307217"/>
    </source>
</evidence>
<dbReference type="PANTHER" id="PTHR43685">
    <property type="entry name" value="GLYCOSYLTRANSFERASE"/>
    <property type="match status" value="1"/>
</dbReference>
<dbReference type="InterPro" id="IPR027791">
    <property type="entry name" value="Galactosyl_T_C"/>
</dbReference>
<keyword evidence="6" id="KW-1185">Reference proteome</keyword>
<reference evidence="4" key="3">
    <citation type="submission" date="2019-09" db="EMBL/GenBank/DDBJ databases">
        <title>Co-occurence of chitin degradation, pigmentation and bioactivity in marine Pseudoalteromonas.</title>
        <authorList>
            <person name="Sonnenschein E.C."/>
            <person name="Bech P.K."/>
        </authorList>
    </citation>
    <scope>NUCLEOTIDE SEQUENCE</scope>
    <source>
        <strain evidence="4">S3790</strain>
        <strain evidence="6">S3895</strain>
    </source>
</reference>
<gene>
    <name evidence="4" type="ORF">CWC19_08975</name>
    <name evidence="5" type="ORF">CWC20_08595</name>
</gene>
<evidence type="ECO:0008006" key="8">
    <source>
        <dbReference type="Google" id="ProtNLM"/>
    </source>
</evidence>
<dbReference type="InterPro" id="IPR029044">
    <property type="entry name" value="Nucleotide-diphossugar_trans"/>
</dbReference>
<dbReference type="Proteomes" id="UP000307217">
    <property type="component" value="Unassembled WGS sequence"/>
</dbReference>
<dbReference type="OrthoDB" id="9801954at2"/>
<dbReference type="Proteomes" id="UP000307164">
    <property type="component" value="Unassembled WGS sequence"/>
</dbReference>
<dbReference type="Pfam" id="PF00535">
    <property type="entry name" value="Glycos_transf_2"/>
    <property type="match status" value="1"/>
</dbReference>
<name>A0A5S3V9N7_9GAMM</name>
<evidence type="ECO:0000256" key="1">
    <source>
        <dbReference type="ARBA" id="ARBA00022679"/>
    </source>
</evidence>
<dbReference type="EMBL" id="PNBX01000033">
    <property type="protein sequence ID" value="TMO68537.1"/>
    <property type="molecule type" value="Genomic_DNA"/>
</dbReference>
<evidence type="ECO:0000259" key="3">
    <source>
        <dbReference type="Pfam" id="PF02709"/>
    </source>
</evidence>
<dbReference type="Gene3D" id="3.90.550.10">
    <property type="entry name" value="Spore Coat Polysaccharide Biosynthesis Protein SpsA, Chain A"/>
    <property type="match status" value="1"/>
</dbReference>
<dbReference type="InterPro" id="IPR050834">
    <property type="entry name" value="Glycosyltransf_2"/>
</dbReference>
<comment type="caution">
    <text evidence="4">The sequence shown here is derived from an EMBL/GenBank/DDBJ whole genome shotgun (WGS) entry which is preliminary data.</text>
</comment>
<dbReference type="InterPro" id="IPR001173">
    <property type="entry name" value="Glyco_trans_2-like"/>
</dbReference>
<evidence type="ECO:0000313" key="4">
    <source>
        <dbReference type="EMBL" id="TMO68537.1"/>
    </source>
</evidence>
<reference evidence="7" key="2">
    <citation type="submission" date="2019-06" db="EMBL/GenBank/DDBJ databases">
        <title>Co-occurence of chitin degradation, pigmentation and bioactivity in marine Pseudoalteromonas.</title>
        <authorList>
            <person name="Sonnenschein E.C."/>
            <person name="Bech P.K."/>
        </authorList>
    </citation>
    <scope>NUCLEOTIDE SEQUENCE [LARGE SCALE GENOMIC DNA]</scope>
    <source>
        <strain evidence="7">S3790</strain>
        <strain evidence="5">S3895</strain>
    </source>
</reference>